<evidence type="ECO:0000256" key="16">
    <source>
        <dbReference type="ARBA" id="ARBA00023317"/>
    </source>
</evidence>
<dbReference type="SUPFAM" id="SSF52009">
    <property type="entry name" value="Phosphohistidine domain"/>
    <property type="match status" value="1"/>
</dbReference>
<dbReference type="GO" id="GO:0006950">
    <property type="term" value="P:response to stress"/>
    <property type="evidence" value="ECO:0007669"/>
    <property type="project" value="UniProtKB-ARBA"/>
</dbReference>
<evidence type="ECO:0000256" key="2">
    <source>
        <dbReference type="ARBA" id="ARBA00001958"/>
    </source>
</evidence>
<proteinExistence type="inferred from homology"/>
<sequence>MLEKLIQAGMNVARLNFSHGSHEEHGRRIQNIRQAAQNLKTTVAILLDTKGPEIRLGDLAEPRIPLSAGQEVVLTTRNISGQGAVLPVTYPGLPHDVAPGNTILIDDGLIGLDVKEVRGEDIVCIVKNGGDILPHKGVNVPGVEVNLPGVTEKDVADILFGIAHGLDFIAASFVRKPADVLEIRKILEDNGSDIDIIAKIESRSGVKNIDEILKVSDGIMVARGDLGVEIPTEEVPLVQKMIIDKCNKAGKPVITATQMLDSMMRNPRPTRAEASDVANAIFDGTDAVMLSGETASGKYPVESVQTMARIAAKAETAIHYHVRAKGVLTLPTITDAISHASYSIADDLKAAAIITPTTSGSTAKMVSKYRPKAPIIAATPVPQVKRKLCLVWGVYSVLIPHTTGTDEIVGEAVAAALSGHLIKCGDLVVITAGVPAGNPGNTNLIKVHIVGQVAAKGTGIGRLVATGIARVVHDGDEAAQKIKEGDILVTKSTDFDYMGAMEKAAALITEEGGLTSHAAIVAINLGIPAVVGVSDVLTKIPDGAVVTVDGTRGQIYLGVTRVL</sequence>
<name>A0A3G1L0W0_FORW1</name>
<comment type="catalytic activity">
    <reaction evidence="18">
        <text>pyruvate + ATP = phosphoenolpyruvate + ADP + H(+)</text>
        <dbReference type="Rhea" id="RHEA:18157"/>
        <dbReference type="ChEBI" id="CHEBI:15361"/>
        <dbReference type="ChEBI" id="CHEBI:15378"/>
        <dbReference type="ChEBI" id="CHEBI:30616"/>
        <dbReference type="ChEBI" id="CHEBI:58702"/>
        <dbReference type="ChEBI" id="CHEBI:456216"/>
        <dbReference type="EC" id="2.7.1.40"/>
    </reaction>
</comment>
<dbReference type="InterPro" id="IPR001697">
    <property type="entry name" value="Pyr_Knase"/>
</dbReference>
<evidence type="ECO:0000256" key="13">
    <source>
        <dbReference type="ARBA" id="ARBA00022842"/>
    </source>
</evidence>
<gene>
    <name evidence="22" type="ORF">DCMF_01790</name>
</gene>
<evidence type="ECO:0000259" key="20">
    <source>
        <dbReference type="Pfam" id="PF00391"/>
    </source>
</evidence>
<keyword evidence="8 18" id="KW-0808">Transferase</keyword>
<feature type="domain" description="PEP-utilising enzyme mobile" evidence="20">
    <location>
        <begin position="482"/>
        <end position="553"/>
    </location>
</feature>
<dbReference type="FunFam" id="3.20.20.60:FF:000001">
    <property type="entry name" value="Pyruvate kinase"/>
    <property type="match status" value="1"/>
</dbReference>
<keyword evidence="16 22" id="KW-0670">Pyruvate</keyword>
<evidence type="ECO:0000259" key="21">
    <source>
        <dbReference type="Pfam" id="PF02887"/>
    </source>
</evidence>
<evidence type="ECO:0000259" key="19">
    <source>
        <dbReference type="Pfam" id="PF00224"/>
    </source>
</evidence>
<dbReference type="GO" id="GO:0004743">
    <property type="term" value="F:pyruvate kinase activity"/>
    <property type="evidence" value="ECO:0007669"/>
    <property type="project" value="UniProtKB-UniRule"/>
</dbReference>
<evidence type="ECO:0000256" key="14">
    <source>
        <dbReference type="ARBA" id="ARBA00022958"/>
    </source>
</evidence>
<dbReference type="InterPro" id="IPR015793">
    <property type="entry name" value="Pyrv_Knase_brl"/>
</dbReference>
<dbReference type="EMBL" id="CP017634">
    <property type="protein sequence ID" value="ATW28300.1"/>
    <property type="molecule type" value="Genomic_DNA"/>
</dbReference>
<keyword evidence="15 18" id="KW-0324">Glycolysis</keyword>
<dbReference type="Gene3D" id="2.40.33.10">
    <property type="entry name" value="PK beta-barrel domain-like"/>
    <property type="match status" value="1"/>
</dbReference>
<dbReference type="Gene3D" id="3.20.20.60">
    <property type="entry name" value="Phosphoenolpyruvate-binding domains"/>
    <property type="match status" value="1"/>
</dbReference>
<dbReference type="GO" id="GO:0000287">
    <property type="term" value="F:magnesium ion binding"/>
    <property type="evidence" value="ECO:0007669"/>
    <property type="project" value="UniProtKB-UniRule"/>
</dbReference>
<dbReference type="KEGG" id="fwa:DCMF_01790"/>
<dbReference type="InterPro" id="IPR015813">
    <property type="entry name" value="Pyrv/PenolPyrv_kinase-like_dom"/>
</dbReference>
<comment type="pathway">
    <text evidence="3 18">Carbohydrate degradation; glycolysis; pyruvate from D-glyceraldehyde 3-phosphate: step 5/5.</text>
</comment>
<dbReference type="InterPro" id="IPR018209">
    <property type="entry name" value="Pyrv_Knase_AS"/>
</dbReference>
<keyword evidence="9" id="KW-0479">Metal-binding</keyword>
<dbReference type="GO" id="GO:0005524">
    <property type="term" value="F:ATP binding"/>
    <property type="evidence" value="ECO:0007669"/>
    <property type="project" value="UniProtKB-KW"/>
</dbReference>
<evidence type="ECO:0000256" key="15">
    <source>
        <dbReference type="ARBA" id="ARBA00023152"/>
    </source>
</evidence>
<feature type="domain" description="Pyruvate kinase C-terminal" evidence="21">
    <location>
        <begin position="335"/>
        <end position="448"/>
    </location>
</feature>
<comment type="cofactor">
    <cofactor evidence="1">
        <name>Mg(2+)</name>
        <dbReference type="ChEBI" id="CHEBI:18420"/>
    </cofactor>
</comment>
<evidence type="ECO:0000256" key="4">
    <source>
        <dbReference type="ARBA" id="ARBA00006237"/>
    </source>
</evidence>
<keyword evidence="12" id="KW-0067">ATP-binding</keyword>
<evidence type="ECO:0000256" key="18">
    <source>
        <dbReference type="RuleBase" id="RU000504"/>
    </source>
</evidence>
<organism evidence="22 23">
    <name type="scientific">Formimonas warabiya</name>
    <dbReference type="NCBI Taxonomy" id="1761012"/>
    <lineage>
        <taxon>Bacteria</taxon>
        <taxon>Bacillati</taxon>
        <taxon>Bacillota</taxon>
        <taxon>Clostridia</taxon>
        <taxon>Eubacteriales</taxon>
        <taxon>Peptococcaceae</taxon>
        <taxon>Candidatus Formimonas</taxon>
    </lineage>
</organism>
<dbReference type="UniPathway" id="UPA00109">
    <property type="reaction ID" value="UER00188"/>
</dbReference>
<dbReference type="Gene3D" id="3.40.1380.20">
    <property type="entry name" value="Pyruvate kinase, C-terminal domain"/>
    <property type="match status" value="1"/>
</dbReference>
<dbReference type="InterPro" id="IPR011037">
    <property type="entry name" value="Pyrv_Knase-like_insert_dom_sf"/>
</dbReference>
<comment type="similarity">
    <text evidence="5 18">Belongs to the pyruvate kinase family.</text>
</comment>
<dbReference type="GO" id="GO:0030955">
    <property type="term" value="F:potassium ion binding"/>
    <property type="evidence" value="ECO:0007669"/>
    <property type="project" value="UniProtKB-UniRule"/>
</dbReference>
<dbReference type="FunFam" id="2.40.33.10:FF:000001">
    <property type="entry name" value="Pyruvate kinase"/>
    <property type="match status" value="1"/>
</dbReference>
<protein>
    <recommendedName>
        <fullName evidence="7 17">Pyruvate kinase</fullName>
        <ecNumber evidence="6 17">2.7.1.40</ecNumber>
    </recommendedName>
</protein>
<dbReference type="Pfam" id="PF02887">
    <property type="entry name" value="PK_C"/>
    <property type="match status" value="1"/>
</dbReference>
<dbReference type="Gene3D" id="3.50.30.10">
    <property type="entry name" value="Phosphohistidine domain"/>
    <property type="match status" value="1"/>
</dbReference>
<dbReference type="SUPFAM" id="SSF50800">
    <property type="entry name" value="PK beta-barrel domain-like"/>
    <property type="match status" value="1"/>
</dbReference>
<evidence type="ECO:0000256" key="3">
    <source>
        <dbReference type="ARBA" id="ARBA00004997"/>
    </source>
</evidence>
<evidence type="ECO:0000256" key="12">
    <source>
        <dbReference type="ARBA" id="ARBA00022840"/>
    </source>
</evidence>
<evidence type="ECO:0000256" key="9">
    <source>
        <dbReference type="ARBA" id="ARBA00022723"/>
    </source>
</evidence>
<dbReference type="NCBIfam" id="NF004978">
    <property type="entry name" value="PRK06354.1"/>
    <property type="match status" value="1"/>
</dbReference>
<dbReference type="InterPro" id="IPR040442">
    <property type="entry name" value="Pyrv_kinase-like_dom_sf"/>
</dbReference>
<evidence type="ECO:0000256" key="10">
    <source>
        <dbReference type="ARBA" id="ARBA00022741"/>
    </source>
</evidence>
<evidence type="ECO:0000256" key="5">
    <source>
        <dbReference type="ARBA" id="ARBA00008663"/>
    </source>
</evidence>
<evidence type="ECO:0000256" key="1">
    <source>
        <dbReference type="ARBA" id="ARBA00001946"/>
    </source>
</evidence>
<dbReference type="PRINTS" id="PR01050">
    <property type="entry name" value="PYRUVTKNASE"/>
</dbReference>
<dbReference type="EC" id="2.7.1.40" evidence="6 17"/>
<keyword evidence="13 18" id="KW-0460">Magnesium</keyword>
<evidence type="ECO:0000313" key="23">
    <source>
        <dbReference type="Proteomes" id="UP000323521"/>
    </source>
</evidence>
<accession>A0A3G1L0W0</accession>
<dbReference type="NCBIfam" id="TIGR01064">
    <property type="entry name" value="pyruv_kin"/>
    <property type="match status" value="1"/>
</dbReference>
<dbReference type="SUPFAM" id="SSF51621">
    <property type="entry name" value="Phosphoenolpyruvate/pyruvate domain"/>
    <property type="match status" value="1"/>
</dbReference>
<dbReference type="PANTHER" id="PTHR11817">
    <property type="entry name" value="PYRUVATE KINASE"/>
    <property type="match status" value="1"/>
</dbReference>
<evidence type="ECO:0000256" key="6">
    <source>
        <dbReference type="ARBA" id="ARBA00012142"/>
    </source>
</evidence>
<comment type="similarity">
    <text evidence="4">In the C-terminal section; belongs to the PEP-utilizing enzyme family.</text>
</comment>
<evidence type="ECO:0000313" key="22">
    <source>
        <dbReference type="EMBL" id="ATW28300.1"/>
    </source>
</evidence>
<dbReference type="PROSITE" id="PS00110">
    <property type="entry name" value="PYRUVATE_KINASE"/>
    <property type="match status" value="1"/>
</dbReference>
<evidence type="ECO:0000256" key="7">
    <source>
        <dbReference type="ARBA" id="ARBA00018587"/>
    </source>
</evidence>
<dbReference type="InterPro" id="IPR008279">
    <property type="entry name" value="PEP-util_enz_mobile_dom"/>
</dbReference>
<dbReference type="InterPro" id="IPR015795">
    <property type="entry name" value="Pyrv_Knase_C"/>
</dbReference>
<dbReference type="SUPFAM" id="SSF52935">
    <property type="entry name" value="PK C-terminal domain-like"/>
    <property type="match status" value="1"/>
</dbReference>
<keyword evidence="23" id="KW-1185">Reference proteome</keyword>
<dbReference type="Pfam" id="PF00391">
    <property type="entry name" value="PEP-utilizers"/>
    <property type="match status" value="1"/>
</dbReference>
<keyword evidence="10" id="KW-0547">Nucleotide-binding</keyword>
<dbReference type="NCBIfam" id="NF004491">
    <property type="entry name" value="PRK05826.1"/>
    <property type="match status" value="1"/>
</dbReference>
<dbReference type="InterPro" id="IPR036918">
    <property type="entry name" value="Pyrv_Knase_C_sf"/>
</dbReference>
<keyword evidence="14" id="KW-0630">Potassium</keyword>
<dbReference type="InterPro" id="IPR036637">
    <property type="entry name" value="Phosphohistidine_dom_sf"/>
</dbReference>
<dbReference type="GO" id="GO:0016301">
    <property type="term" value="F:kinase activity"/>
    <property type="evidence" value="ECO:0007669"/>
    <property type="project" value="UniProtKB-KW"/>
</dbReference>
<evidence type="ECO:0000256" key="17">
    <source>
        <dbReference type="NCBIfam" id="TIGR01064"/>
    </source>
</evidence>
<evidence type="ECO:0000256" key="8">
    <source>
        <dbReference type="ARBA" id="ARBA00022679"/>
    </source>
</evidence>
<reference evidence="22 23" key="1">
    <citation type="submission" date="2016-10" db="EMBL/GenBank/DDBJ databases">
        <title>Complete Genome Sequence of Peptococcaceae strain DCMF.</title>
        <authorList>
            <person name="Edwards R.J."/>
            <person name="Holland S.I."/>
            <person name="Deshpande N.P."/>
            <person name="Wong Y.K."/>
            <person name="Ertan H."/>
            <person name="Manefield M."/>
            <person name="Russell T.L."/>
            <person name="Lee M.J."/>
        </authorList>
    </citation>
    <scope>NUCLEOTIDE SEQUENCE [LARGE SCALE GENOMIC DNA]</scope>
    <source>
        <strain evidence="22 23">DCMF</strain>
    </source>
</reference>
<evidence type="ECO:0000256" key="11">
    <source>
        <dbReference type="ARBA" id="ARBA00022777"/>
    </source>
</evidence>
<feature type="domain" description="Pyruvate kinase barrel" evidence="19">
    <location>
        <begin position="1"/>
        <end position="304"/>
    </location>
</feature>
<dbReference type="AlphaFoldDB" id="A0A3G1L0W0"/>
<keyword evidence="11 18" id="KW-0418">Kinase</keyword>
<dbReference type="Proteomes" id="UP000323521">
    <property type="component" value="Chromosome"/>
</dbReference>
<dbReference type="Pfam" id="PF00224">
    <property type="entry name" value="PK"/>
    <property type="match status" value="1"/>
</dbReference>
<comment type="cofactor">
    <cofactor evidence="2">
        <name>K(+)</name>
        <dbReference type="ChEBI" id="CHEBI:29103"/>
    </cofactor>
</comment>
<dbReference type="InterPro" id="IPR015806">
    <property type="entry name" value="Pyrv_Knase_insert_dom_sf"/>
</dbReference>